<dbReference type="InterPro" id="IPR036390">
    <property type="entry name" value="WH_DNA-bd_sf"/>
</dbReference>
<keyword evidence="3" id="KW-0804">Transcription</keyword>
<dbReference type="EMBL" id="JAFLQW010000016">
    <property type="protein sequence ID" value="MBO0347630.1"/>
    <property type="molecule type" value="Genomic_DNA"/>
</dbReference>
<reference evidence="5 6" key="1">
    <citation type="submission" date="2021-03" db="EMBL/GenBank/DDBJ databases">
        <title>Metabolic Capacity of the Antarctic Cyanobacterium Phormidium pseudopriestleyi that Sustains Oxygenic Photosynthesis in the Presence of Hydrogen Sulfide.</title>
        <authorList>
            <person name="Lumian J.E."/>
            <person name="Jungblut A.D."/>
            <person name="Dillon M.L."/>
            <person name="Hawes I."/>
            <person name="Doran P.T."/>
            <person name="Mackey T.J."/>
            <person name="Dick G.J."/>
            <person name="Grettenberger C.L."/>
            <person name="Sumner D.Y."/>
        </authorList>
    </citation>
    <scope>NUCLEOTIDE SEQUENCE [LARGE SCALE GENOMIC DNA]</scope>
    <source>
        <strain evidence="5 6">FRX01</strain>
    </source>
</reference>
<dbReference type="SMART" id="SM00419">
    <property type="entry name" value="HTH_CRP"/>
    <property type="match status" value="1"/>
</dbReference>
<evidence type="ECO:0000313" key="5">
    <source>
        <dbReference type="EMBL" id="MBO0347630.1"/>
    </source>
</evidence>
<dbReference type="PROSITE" id="PS51063">
    <property type="entry name" value="HTH_CRP_2"/>
    <property type="match status" value="1"/>
</dbReference>
<keyword evidence="1" id="KW-0805">Transcription regulation</keyword>
<dbReference type="Gene3D" id="2.60.120.10">
    <property type="entry name" value="Jelly Rolls"/>
    <property type="match status" value="1"/>
</dbReference>
<keyword evidence="6" id="KW-1185">Reference proteome</keyword>
<dbReference type="InterPro" id="IPR018490">
    <property type="entry name" value="cNMP-bd_dom_sf"/>
</dbReference>
<dbReference type="SUPFAM" id="SSF46785">
    <property type="entry name" value="Winged helix' DNA-binding domain"/>
    <property type="match status" value="1"/>
</dbReference>
<name>A0ABS3FKK9_9CYAN</name>
<dbReference type="InterPro" id="IPR036388">
    <property type="entry name" value="WH-like_DNA-bd_sf"/>
</dbReference>
<dbReference type="RefSeq" id="WP_207086209.1">
    <property type="nucleotide sequence ID" value="NZ_JAFLQW010000016.1"/>
</dbReference>
<dbReference type="SUPFAM" id="SSF51206">
    <property type="entry name" value="cAMP-binding domain-like"/>
    <property type="match status" value="1"/>
</dbReference>
<protein>
    <submittedName>
        <fullName evidence="5">Crp/Fnr family transcriptional regulator</fullName>
    </submittedName>
</protein>
<gene>
    <name evidence="5" type="ORF">J0895_00595</name>
</gene>
<keyword evidence="2" id="KW-0238">DNA-binding</keyword>
<dbReference type="CDD" id="cd00092">
    <property type="entry name" value="HTH_CRP"/>
    <property type="match status" value="1"/>
</dbReference>
<evidence type="ECO:0000313" key="6">
    <source>
        <dbReference type="Proteomes" id="UP000664844"/>
    </source>
</evidence>
<evidence type="ECO:0000256" key="3">
    <source>
        <dbReference type="ARBA" id="ARBA00023163"/>
    </source>
</evidence>
<dbReference type="Pfam" id="PF13545">
    <property type="entry name" value="HTH_Crp_2"/>
    <property type="match status" value="1"/>
</dbReference>
<feature type="domain" description="HTH crp-type" evidence="4">
    <location>
        <begin position="128"/>
        <end position="201"/>
    </location>
</feature>
<evidence type="ECO:0000256" key="1">
    <source>
        <dbReference type="ARBA" id="ARBA00023015"/>
    </source>
</evidence>
<dbReference type="Gene3D" id="1.10.10.10">
    <property type="entry name" value="Winged helix-like DNA-binding domain superfamily/Winged helix DNA-binding domain"/>
    <property type="match status" value="1"/>
</dbReference>
<evidence type="ECO:0000256" key="2">
    <source>
        <dbReference type="ARBA" id="ARBA00023125"/>
    </source>
</evidence>
<dbReference type="PROSITE" id="PS00042">
    <property type="entry name" value="HTH_CRP_1"/>
    <property type="match status" value="1"/>
</dbReference>
<proteinExistence type="predicted"/>
<dbReference type="Proteomes" id="UP000664844">
    <property type="component" value="Unassembled WGS sequence"/>
</dbReference>
<dbReference type="InterPro" id="IPR018335">
    <property type="entry name" value="Tscrpt_reg_HTH_Crp-type_CS"/>
</dbReference>
<dbReference type="InterPro" id="IPR014710">
    <property type="entry name" value="RmlC-like_jellyroll"/>
</dbReference>
<organism evidence="5 6">
    <name type="scientific">Phormidium pseudopriestleyi FRX01</name>
    <dbReference type="NCBI Taxonomy" id="1759528"/>
    <lineage>
        <taxon>Bacteria</taxon>
        <taxon>Bacillati</taxon>
        <taxon>Cyanobacteriota</taxon>
        <taxon>Cyanophyceae</taxon>
        <taxon>Oscillatoriophycideae</taxon>
        <taxon>Oscillatoriales</taxon>
        <taxon>Oscillatoriaceae</taxon>
        <taxon>Phormidium</taxon>
    </lineage>
</organism>
<comment type="caution">
    <text evidence="5">The sequence shown here is derived from an EMBL/GenBank/DDBJ whole genome shotgun (WGS) entry which is preliminary data.</text>
</comment>
<sequence>MLQTLKAFPETDRHLAREERRLHFYAKGDNIPILSQGIWQVAQGLVQLGMLYPTGEEVLLGWVGPSMCFSLSFSCLQTYHAKALSDVYLMWFSLREVEASPNLAREMFPQLMRRMRQVEAMLAISSQRKVEDRLIQLLLLLKQEMGEAVAEGTRLRVRLTHYDLATAIATSRVTITRMLGKLRRDGIITLDSKRHIIIKHGDFFSMTHCPILTEW</sequence>
<accession>A0ABS3FKK9</accession>
<dbReference type="InterPro" id="IPR012318">
    <property type="entry name" value="HTH_CRP"/>
</dbReference>
<evidence type="ECO:0000259" key="4">
    <source>
        <dbReference type="PROSITE" id="PS51063"/>
    </source>
</evidence>